<gene>
    <name evidence="4" type="ORF">ACE1CC_29880</name>
</gene>
<evidence type="ECO:0000256" key="2">
    <source>
        <dbReference type="ARBA" id="ARBA00022801"/>
    </source>
</evidence>
<proteinExistence type="inferred from homology"/>
<evidence type="ECO:0000313" key="4">
    <source>
        <dbReference type="EMBL" id="MFB2881080.1"/>
    </source>
</evidence>
<dbReference type="PANTHER" id="PTHR10655:SF17">
    <property type="entry name" value="LYSOPHOSPHOLIPASE-LIKE PROTEIN 1"/>
    <property type="match status" value="1"/>
</dbReference>
<dbReference type="PANTHER" id="PTHR10655">
    <property type="entry name" value="LYSOPHOSPHOLIPASE-RELATED"/>
    <property type="match status" value="1"/>
</dbReference>
<evidence type="ECO:0000256" key="1">
    <source>
        <dbReference type="ARBA" id="ARBA00006499"/>
    </source>
</evidence>
<dbReference type="InterPro" id="IPR029058">
    <property type="entry name" value="AB_hydrolase_fold"/>
</dbReference>
<name>A0ABV4XE50_9CYAN</name>
<comment type="similarity">
    <text evidence="1">Belongs to the AB hydrolase superfamily. AB hydrolase 2 family.</text>
</comment>
<dbReference type="SUPFAM" id="SSF53474">
    <property type="entry name" value="alpha/beta-Hydrolases"/>
    <property type="match status" value="1"/>
</dbReference>
<evidence type="ECO:0000259" key="3">
    <source>
        <dbReference type="Pfam" id="PF02230"/>
    </source>
</evidence>
<dbReference type="EMBL" id="JBHFNQ010000217">
    <property type="protein sequence ID" value="MFB2881080.1"/>
    <property type="molecule type" value="Genomic_DNA"/>
</dbReference>
<keyword evidence="5" id="KW-1185">Reference proteome</keyword>
<dbReference type="Gene3D" id="3.40.50.1820">
    <property type="entry name" value="alpha/beta hydrolase"/>
    <property type="match status" value="1"/>
</dbReference>
<keyword evidence="2 4" id="KW-0378">Hydrolase</keyword>
<dbReference type="InterPro" id="IPR003140">
    <property type="entry name" value="PLipase/COase/thioEstase"/>
</dbReference>
<dbReference type="GO" id="GO:0016787">
    <property type="term" value="F:hydrolase activity"/>
    <property type="evidence" value="ECO:0007669"/>
    <property type="project" value="UniProtKB-KW"/>
</dbReference>
<dbReference type="RefSeq" id="WP_413274098.1">
    <property type="nucleotide sequence ID" value="NZ_JBHFNQ010000217.1"/>
</dbReference>
<comment type="caution">
    <text evidence="4">The sequence shown here is derived from an EMBL/GenBank/DDBJ whole genome shotgun (WGS) entry which is preliminary data.</text>
</comment>
<reference evidence="4 5" key="1">
    <citation type="submission" date="2024-09" db="EMBL/GenBank/DDBJ databases">
        <title>Floridaenema gen nov. (Aerosakkonemataceae, Aerosakkonematales ord. nov., Cyanobacteria) from benthic tropical and subtropical fresh waters, with the description of four new species.</title>
        <authorList>
            <person name="Moretto J.A."/>
            <person name="Berthold D.E."/>
            <person name="Lefler F.W."/>
            <person name="Huang I.-S."/>
            <person name="Laughinghouse H. IV."/>
        </authorList>
    </citation>
    <scope>NUCLEOTIDE SEQUENCE [LARGE SCALE GENOMIC DNA]</scope>
    <source>
        <strain evidence="4 5">BLCC-F46</strain>
    </source>
</reference>
<feature type="domain" description="Phospholipase/carboxylesterase/thioesterase" evidence="3">
    <location>
        <begin position="14"/>
        <end position="198"/>
    </location>
</feature>
<accession>A0ABV4XE50</accession>
<dbReference type="Pfam" id="PF02230">
    <property type="entry name" value="Abhydrolase_2"/>
    <property type="match status" value="1"/>
</dbReference>
<dbReference type="InterPro" id="IPR050565">
    <property type="entry name" value="LYPA1-2/EST-like"/>
</dbReference>
<dbReference type="Proteomes" id="UP001576774">
    <property type="component" value="Unassembled WGS sequence"/>
</dbReference>
<organism evidence="4 5">
    <name type="scientific">Floridaenema aerugineum BLCC-F46</name>
    <dbReference type="NCBI Taxonomy" id="3153654"/>
    <lineage>
        <taxon>Bacteria</taxon>
        <taxon>Bacillati</taxon>
        <taxon>Cyanobacteriota</taxon>
        <taxon>Cyanophyceae</taxon>
        <taxon>Oscillatoriophycideae</taxon>
        <taxon>Aerosakkonematales</taxon>
        <taxon>Aerosakkonemataceae</taxon>
        <taxon>Floridanema</taxon>
        <taxon>Floridanema aerugineum</taxon>
    </lineage>
</organism>
<protein>
    <submittedName>
        <fullName evidence="4">Alpha/beta hydrolase</fullName>
    </submittedName>
</protein>
<evidence type="ECO:0000313" key="5">
    <source>
        <dbReference type="Proteomes" id="UP001576774"/>
    </source>
</evidence>
<sequence>MSLQVISIPPTTGQAPTGVIVALHGWGANAEDLADLAPFLNLPDYQFLFPNAPFPHPYSSVGRAWYDFQRNEGIQESRQLLTDWLSSLESETGVPLSRTILSGFSQGGAMTLDVGLNLPLAGLVCLSGYLHPITQGTKPDTLPPTLIIHGTRDSVVPITAAQNARDILTSLGVAVQYQEFNMAHEVIPAVLNLMRSFVLQVMSVESPKA</sequence>